<dbReference type="Proteomes" id="UP000836387">
    <property type="component" value="Unassembled WGS sequence"/>
</dbReference>
<accession>A0ACA9TFU0</accession>
<protein>
    <submittedName>
        <fullName evidence="1">Uncharacterized protein</fullName>
    </submittedName>
</protein>
<sequence length="333" mass="36892">MMAAFPRLPEELIVEILSHLPHGDLENVASTLTHPITEISISLLQLIFKSRRDTKRLIERLGPLDTHALTSLQLLGQLDIERPELMEGFGLSPQTVFTVPPANRLPNLDYMHLCGDCKWLEPLTGELAEEASYWEFAIPAARGSSYDDLISSADRVGVTLPPAFLKFIRDEELQKRFPSGGNLFSLGSGGIRKVPKSLDGGVGGYQIGILHDHQGSSFEVHLYIEPGSDGASCVLLESLHSDCGLLHYDEGENEDGENAHCPNITDQDRQDAKKMGVKIIRSPCSEFTLIGVDFEAWLAATWYGQILFHLFHLGSKAELMLGLKEYVKRELVS</sequence>
<evidence type="ECO:0000313" key="1">
    <source>
        <dbReference type="EMBL" id="CAG9939804.1"/>
    </source>
</evidence>
<comment type="caution">
    <text evidence="1">The sequence shown here is derived from an EMBL/GenBank/DDBJ whole genome shotgun (WGS) entry which is preliminary data.</text>
</comment>
<proteinExistence type="predicted"/>
<organism evidence="1 2">
    <name type="scientific">Clonostachys rosea f. rosea IK726</name>
    <dbReference type="NCBI Taxonomy" id="1349383"/>
    <lineage>
        <taxon>Eukaryota</taxon>
        <taxon>Fungi</taxon>
        <taxon>Dikarya</taxon>
        <taxon>Ascomycota</taxon>
        <taxon>Pezizomycotina</taxon>
        <taxon>Sordariomycetes</taxon>
        <taxon>Hypocreomycetidae</taxon>
        <taxon>Hypocreales</taxon>
        <taxon>Bionectriaceae</taxon>
        <taxon>Clonostachys</taxon>
    </lineage>
</organism>
<reference evidence="1" key="2">
    <citation type="submission" date="2021-10" db="EMBL/GenBank/DDBJ databases">
        <authorList>
            <person name="Piombo E."/>
        </authorList>
    </citation>
    <scope>NUCLEOTIDE SEQUENCE</scope>
</reference>
<dbReference type="EMBL" id="CADEHS020000004">
    <property type="protein sequence ID" value="CAG9939804.1"/>
    <property type="molecule type" value="Genomic_DNA"/>
</dbReference>
<evidence type="ECO:0000313" key="2">
    <source>
        <dbReference type="Proteomes" id="UP000836387"/>
    </source>
</evidence>
<reference evidence="1" key="1">
    <citation type="submission" date="2020-04" db="EMBL/GenBank/DDBJ databases">
        <authorList>
            <person name="Broberg M."/>
        </authorList>
    </citation>
    <scope>NUCLEOTIDE SEQUENCE</scope>
</reference>
<keyword evidence="2" id="KW-1185">Reference proteome</keyword>
<gene>
    <name evidence="1" type="ORF">CRV2_00010129</name>
</gene>
<name>A0ACA9TFU0_BIOOC</name>